<evidence type="ECO:0000313" key="7">
    <source>
        <dbReference type="EMBL" id="GHH15172.1"/>
    </source>
</evidence>
<keyword evidence="2" id="KW-0479">Metal-binding</keyword>
<gene>
    <name evidence="7" type="ORF">GCM10008023_17660</name>
</gene>
<dbReference type="Gene3D" id="3.40.140.10">
    <property type="entry name" value="Cytidine Deaminase, domain 2"/>
    <property type="match status" value="1"/>
</dbReference>
<accession>A0ABQ3LIE6</accession>
<dbReference type="EMBL" id="BNAQ01000002">
    <property type="protein sequence ID" value="GHH15172.1"/>
    <property type="molecule type" value="Genomic_DNA"/>
</dbReference>
<sequence length="171" mass="18445">MAGGLARPCRDANHCRFGDALCGAVLSRCAERGMGTGLFEERANRGACAALDLPDAVLARFLPIATAAQEVAAFGYFDPEWRLLAMRHLPPRCVDAVTIPFRTIVADALASDCALVVMAHNHPSGDPTPSAADYRLTRRIAQALQFIDVALFDHLVIAAHGYRSFRARGLL</sequence>
<dbReference type="Proteomes" id="UP000652430">
    <property type="component" value="Unassembled WGS sequence"/>
</dbReference>
<dbReference type="PROSITE" id="PS50249">
    <property type="entry name" value="MPN"/>
    <property type="match status" value="1"/>
</dbReference>
<proteinExistence type="predicted"/>
<reference evidence="8" key="1">
    <citation type="journal article" date="2019" name="Int. J. Syst. Evol. Microbiol.">
        <title>The Global Catalogue of Microorganisms (GCM) 10K type strain sequencing project: providing services to taxonomists for standard genome sequencing and annotation.</title>
        <authorList>
            <consortium name="The Broad Institute Genomics Platform"/>
            <consortium name="The Broad Institute Genome Sequencing Center for Infectious Disease"/>
            <person name="Wu L."/>
            <person name="Ma J."/>
        </authorList>
    </citation>
    <scope>NUCLEOTIDE SEQUENCE [LARGE SCALE GENOMIC DNA]</scope>
    <source>
        <strain evidence="8">CGMCC 1.8957</strain>
    </source>
</reference>
<organism evidence="7 8">
    <name type="scientific">Sphingomonas glacialis</name>
    <dbReference type="NCBI Taxonomy" id="658225"/>
    <lineage>
        <taxon>Bacteria</taxon>
        <taxon>Pseudomonadati</taxon>
        <taxon>Pseudomonadota</taxon>
        <taxon>Alphaproteobacteria</taxon>
        <taxon>Sphingomonadales</taxon>
        <taxon>Sphingomonadaceae</taxon>
        <taxon>Sphingomonas</taxon>
    </lineage>
</organism>
<name>A0ABQ3LIE6_9SPHN</name>
<evidence type="ECO:0000256" key="3">
    <source>
        <dbReference type="ARBA" id="ARBA00022801"/>
    </source>
</evidence>
<feature type="domain" description="MPN" evidence="6">
    <location>
        <begin position="50"/>
        <end position="171"/>
    </location>
</feature>
<protein>
    <recommendedName>
        <fullName evidence="6">MPN domain-containing protein</fullName>
    </recommendedName>
</protein>
<dbReference type="PANTHER" id="PTHR30471">
    <property type="entry name" value="DNA REPAIR PROTEIN RADC"/>
    <property type="match status" value="1"/>
</dbReference>
<dbReference type="Pfam" id="PF04002">
    <property type="entry name" value="RadC"/>
    <property type="match status" value="1"/>
</dbReference>
<keyword evidence="1" id="KW-0645">Protease</keyword>
<keyword evidence="3" id="KW-0378">Hydrolase</keyword>
<keyword evidence="5" id="KW-0482">Metalloprotease</keyword>
<evidence type="ECO:0000256" key="4">
    <source>
        <dbReference type="ARBA" id="ARBA00022833"/>
    </source>
</evidence>
<evidence type="ECO:0000256" key="2">
    <source>
        <dbReference type="ARBA" id="ARBA00022723"/>
    </source>
</evidence>
<dbReference type="SUPFAM" id="SSF102712">
    <property type="entry name" value="JAB1/MPN domain"/>
    <property type="match status" value="1"/>
</dbReference>
<dbReference type="InterPro" id="IPR001405">
    <property type="entry name" value="UPF0758"/>
</dbReference>
<dbReference type="InterPro" id="IPR037518">
    <property type="entry name" value="MPN"/>
</dbReference>
<evidence type="ECO:0000256" key="5">
    <source>
        <dbReference type="ARBA" id="ARBA00023049"/>
    </source>
</evidence>
<keyword evidence="8" id="KW-1185">Reference proteome</keyword>
<evidence type="ECO:0000313" key="8">
    <source>
        <dbReference type="Proteomes" id="UP000652430"/>
    </source>
</evidence>
<keyword evidence="4" id="KW-0862">Zinc</keyword>
<dbReference type="PANTHER" id="PTHR30471:SF3">
    <property type="entry name" value="UPF0758 PROTEIN YEES-RELATED"/>
    <property type="match status" value="1"/>
</dbReference>
<evidence type="ECO:0000259" key="6">
    <source>
        <dbReference type="PROSITE" id="PS50249"/>
    </source>
</evidence>
<dbReference type="PROSITE" id="PS01302">
    <property type="entry name" value="UPF0758"/>
    <property type="match status" value="1"/>
</dbReference>
<dbReference type="InterPro" id="IPR020891">
    <property type="entry name" value="UPF0758_CS"/>
</dbReference>
<evidence type="ECO:0000256" key="1">
    <source>
        <dbReference type="ARBA" id="ARBA00022670"/>
    </source>
</evidence>
<dbReference type="InterPro" id="IPR025657">
    <property type="entry name" value="RadC_JAB"/>
</dbReference>
<comment type="caution">
    <text evidence="7">The sequence shown here is derived from an EMBL/GenBank/DDBJ whole genome shotgun (WGS) entry which is preliminary data.</text>
</comment>